<protein>
    <recommendedName>
        <fullName evidence="6">RDD domain-containing protein</fullName>
    </recommendedName>
</protein>
<dbReference type="KEGG" id="nde:NIDE1012"/>
<evidence type="ECO:0000259" key="6">
    <source>
        <dbReference type="Pfam" id="PF06271"/>
    </source>
</evidence>
<feature type="domain" description="RDD" evidence="6">
    <location>
        <begin position="75"/>
        <end position="168"/>
    </location>
</feature>
<evidence type="ECO:0000256" key="3">
    <source>
        <dbReference type="ARBA" id="ARBA00022989"/>
    </source>
</evidence>
<accession>D8PC14</accession>
<evidence type="ECO:0000256" key="1">
    <source>
        <dbReference type="ARBA" id="ARBA00004141"/>
    </source>
</evidence>
<dbReference type="OrthoDB" id="9787732at2"/>
<evidence type="ECO:0000313" key="8">
    <source>
        <dbReference type="Proteomes" id="UP000001660"/>
    </source>
</evidence>
<dbReference type="STRING" id="330214.NIDE1012"/>
<dbReference type="eggNOG" id="COG1714">
    <property type="taxonomic scope" value="Bacteria"/>
</dbReference>
<keyword evidence="3 5" id="KW-1133">Transmembrane helix</keyword>
<dbReference type="Proteomes" id="UP000001660">
    <property type="component" value="Chromosome"/>
</dbReference>
<dbReference type="AlphaFoldDB" id="D8PC14"/>
<evidence type="ECO:0000256" key="4">
    <source>
        <dbReference type="ARBA" id="ARBA00023136"/>
    </source>
</evidence>
<sequence length="181" mass="19366">MDGACGEIATLFVQVKEICYSVEELERSPVVEEAIGHSPLELGVYPKAQVLNRFIAKMIDLLIVAAVSKLVPPIGVLAGLAYLLLADGFGGGRSVGKRLIGLQTIVPRTRDPAGFRESIIRNLPCGLAQLAFEIPYVGWIGWGAVLSLEGLLVIGNEQGRRLGDEIAKTQVLESGQLDVSD</sequence>
<reference evidence="7 8" key="1">
    <citation type="journal article" date="2010" name="Proc. Natl. Acad. Sci. U.S.A.">
        <title>A Nitrospira metagenome illuminates the physiology and evolution of globally important nitrite-oxidizing bacteria.</title>
        <authorList>
            <person name="Lucker S."/>
            <person name="Wagner M."/>
            <person name="Maixner F."/>
            <person name="Pelletier E."/>
            <person name="Koch H."/>
            <person name="Vacherie B."/>
            <person name="Rattei T."/>
            <person name="Sinninghe Damste J."/>
            <person name="Spieck E."/>
            <person name="Le Paslier D."/>
            <person name="Daims H."/>
        </authorList>
    </citation>
    <scope>NUCLEOTIDE SEQUENCE [LARGE SCALE GENOMIC DNA]</scope>
</reference>
<organism evidence="7 8">
    <name type="scientific">Nitrospira defluvii</name>
    <dbReference type="NCBI Taxonomy" id="330214"/>
    <lineage>
        <taxon>Bacteria</taxon>
        <taxon>Pseudomonadati</taxon>
        <taxon>Nitrospirota</taxon>
        <taxon>Nitrospiria</taxon>
        <taxon>Nitrospirales</taxon>
        <taxon>Nitrospiraceae</taxon>
        <taxon>Nitrospira</taxon>
    </lineage>
</organism>
<keyword evidence="8" id="KW-1185">Reference proteome</keyword>
<dbReference type="Pfam" id="PF06271">
    <property type="entry name" value="RDD"/>
    <property type="match status" value="1"/>
</dbReference>
<dbReference type="EMBL" id="FP929003">
    <property type="protein sequence ID" value="CBK40773.1"/>
    <property type="molecule type" value="Genomic_DNA"/>
</dbReference>
<name>D8PC14_9BACT</name>
<dbReference type="GO" id="GO:0016020">
    <property type="term" value="C:membrane"/>
    <property type="evidence" value="ECO:0007669"/>
    <property type="project" value="UniProtKB-SubCell"/>
</dbReference>
<feature type="transmembrane region" description="Helical" evidence="5">
    <location>
        <begin position="61"/>
        <end position="85"/>
    </location>
</feature>
<dbReference type="HOGENOM" id="CLU_1486489_0_0_0"/>
<evidence type="ECO:0000256" key="2">
    <source>
        <dbReference type="ARBA" id="ARBA00022692"/>
    </source>
</evidence>
<evidence type="ECO:0000313" key="7">
    <source>
        <dbReference type="EMBL" id="CBK40773.1"/>
    </source>
</evidence>
<proteinExistence type="predicted"/>
<keyword evidence="2 5" id="KW-0812">Transmembrane</keyword>
<keyword evidence="4 5" id="KW-0472">Membrane</keyword>
<comment type="subcellular location">
    <subcellularLocation>
        <location evidence="1">Membrane</location>
        <topology evidence="1">Multi-pass membrane protein</topology>
    </subcellularLocation>
</comment>
<evidence type="ECO:0000256" key="5">
    <source>
        <dbReference type="SAM" id="Phobius"/>
    </source>
</evidence>
<gene>
    <name evidence="7" type="ORF">NIDE1012</name>
</gene>
<dbReference type="InterPro" id="IPR010432">
    <property type="entry name" value="RDD"/>
</dbReference>